<comment type="subunit">
    <text evidence="9">Component of the nuclear pore complex (NPC).</text>
</comment>
<accession>A0A067C8E5</accession>
<protein>
    <recommendedName>
        <fullName evidence="9">Nuclear pore complex protein Nup85</fullName>
    </recommendedName>
</protein>
<sequence length="605" mass="66545">MGWPAPPTTASTADVDMESPATVASTPSLHMRNLVNECFPVFETLAQRSRSTHPAELRPFVLAASKQYRAAMRTCANDMDTKQLDMEADLVHIVKASLALLHLCEILYLDATNDSVLAYAFAEWIQEHYAAMEIEDMDMTFFELQTQLATSVSSNVDLPPKYWPTIVQLILAGHGRKAWELLSLYSHANYSLATLEPLRQVLIHMPSQSSDSSWPAWHDACRTLAAGDLAKDMHFKMILHVLTHGADVADATPWYTQAVARCVLDDPKVHLSRTAQCTRLVTHLRASLSPLGPFEEMVVSLLEFDLSAALDAVQRMCASAFPFFPAHLMDLLSHAGHVARSEAFVLAYVDALLVSADPNATLLIAYLETCPLGGGPVLLSLLDAQRRSPTLTDFKADKLLLHAQTYGLRHFVKQLALDRGAYWTAKGRVGTAMTWLLRARDAVAIDALCEANWRDATRLHHIADVLEASDQADATAITAFTVAYHELLLVFSDVAELSRTKHAALAQVQQEAAKRLGMLCRSCDIPTSMWPTILSLVDQLVPLQPPVFTSSDLYAVLQAIQDQKLRFVRLSDEKKTATEGAVVAASLGVQKQIALCLAKALVLDV</sequence>
<dbReference type="Pfam" id="PF07575">
    <property type="entry name" value="Nucleopor_Nup85"/>
    <property type="match status" value="1"/>
</dbReference>
<dbReference type="STRING" id="695850.A0A067C8E5"/>
<dbReference type="VEuPathDB" id="FungiDB:SPRG_07755"/>
<dbReference type="PANTHER" id="PTHR13373:SF21">
    <property type="entry name" value="NUCLEAR PORE COMPLEX PROTEIN NUP85"/>
    <property type="match status" value="1"/>
</dbReference>
<dbReference type="RefSeq" id="XP_012202139.1">
    <property type="nucleotide sequence ID" value="XM_012346749.1"/>
</dbReference>
<dbReference type="Proteomes" id="UP000030745">
    <property type="component" value="Unassembled WGS sequence"/>
</dbReference>
<dbReference type="GO" id="GO:0031965">
    <property type="term" value="C:nuclear membrane"/>
    <property type="evidence" value="ECO:0007669"/>
    <property type="project" value="UniProtKB-UniRule"/>
</dbReference>
<evidence type="ECO:0000256" key="3">
    <source>
        <dbReference type="ARBA" id="ARBA00022448"/>
    </source>
</evidence>
<dbReference type="GO" id="GO:0017056">
    <property type="term" value="F:structural constituent of nuclear pore"/>
    <property type="evidence" value="ECO:0007669"/>
    <property type="project" value="TreeGrafter"/>
</dbReference>
<dbReference type="GO" id="GO:0031080">
    <property type="term" value="C:nuclear pore outer ring"/>
    <property type="evidence" value="ECO:0007669"/>
    <property type="project" value="TreeGrafter"/>
</dbReference>
<evidence type="ECO:0000256" key="1">
    <source>
        <dbReference type="ARBA" id="ARBA00004567"/>
    </source>
</evidence>
<comment type="function">
    <text evidence="9">Functions as a component of the nuclear pore complex (NPC).</text>
</comment>
<dbReference type="InterPro" id="IPR011502">
    <property type="entry name" value="Nucleoporin_Nup85"/>
</dbReference>
<keyword evidence="6 9" id="KW-0811">Translocation</keyword>
<dbReference type="GeneID" id="24130007"/>
<gene>
    <name evidence="10" type="ORF">SPRG_07755</name>
</gene>
<keyword evidence="8 9" id="KW-0539">Nucleus</keyword>
<evidence type="ECO:0000256" key="6">
    <source>
        <dbReference type="ARBA" id="ARBA00023010"/>
    </source>
</evidence>
<dbReference type="GO" id="GO:0006606">
    <property type="term" value="P:protein import into nucleus"/>
    <property type="evidence" value="ECO:0007669"/>
    <property type="project" value="TreeGrafter"/>
</dbReference>
<reference evidence="10 11" key="1">
    <citation type="journal article" date="2013" name="PLoS Genet.">
        <title>Distinctive expansion of potential virulence genes in the genome of the oomycete fish pathogen Saprolegnia parasitica.</title>
        <authorList>
            <person name="Jiang R.H."/>
            <person name="de Bruijn I."/>
            <person name="Haas B.J."/>
            <person name="Belmonte R."/>
            <person name="Lobach L."/>
            <person name="Christie J."/>
            <person name="van den Ackerveken G."/>
            <person name="Bottin A."/>
            <person name="Bulone V."/>
            <person name="Diaz-Moreno S.M."/>
            <person name="Dumas B."/>
            <person name="Fan L."/>
            <person name="Gaulin E."/>
            <person name="Govers F."/>
            <person name="Grenville-Briggs L.J."/>
            <person name="Horner N.R."/>
            <person name="Levin J.Z."/>
            <person name="Mammella M."/>
            <person name="Meijer H.J."/>
            <person name="Morris P."/>
            <person name="Nusbaum C."/>
            <person name="Oome S."/>
            <person name="Phillips A.J."/>
            <person name="van Rooyen D."/>
            <person name="Rzeszutek E."/>
            <person name="Saraiva M."/>
            <person name="Secombes C.J."/>
            <person name="Seidl M.F."/>
            <person name="Snel B."/>
            <person name="Stassen J.H."/>
            <person name="Sykes S."/>
            <person name="Tripathy S."/>
            <person name="van den Berg H."/>
            <person name="Vega-Arreguin J.C."/>
            <person name="Wawra S."/>
            <person name="Young S.K."/>
            <person name="Zeng Q."/>
            <person name="Dieguez-Uribeondo J."/>
            <person name="Russ C."/>
            <person name="Tyler B.M."/>
            <person name="van West P."/>
        </authorList>
    </citation>
    <scope>NUCLEOTIDE SEQUENCE [LARGE SCALE GENOMIC DNA]</scope>
    <source>
        <strain evidence="10 11">CBS 223.65</strain>
    </source>
</reference>
<evidence type="ECO:0000256" key="4">
    <source>
        <dbReference type="ARBA" id="ARBA00022816"/>
    </source>
</evidence>
<keyword evidence="3 9" id="KW-0813">Transport</keyword>
<keyword evidence="7 9" id="KW-0906">Nuclear pore complex</keyword>
<evidence type="ECO:0000256" key="8">
    <source>
        <dbReference type="ARBA" id="ARBA00023242"/>
    </source>
</evidence>
<evidence type="ECO:0000256" key="5">
    <source>
        <dbReference type="ARBA" id="ARBA00022927"/>
    </source>
</evidence>
<keyword evidence="5 9" id="KW-0653">Protein transport</keyword>
<dbReference type="OMA" id="MRTCAND"/>
<evidence type="ECO:0000256" key="9">
    <source>
        <dbReference type="RuleBase" id="RU365073"/>
    </source>
</evidence>
<name>A0A067C8E5_SAPPC</name>
<comment type="subcellular location">
    <subcellularLocation>
        <location evidence="1 9">Nucleus</location>
        <location evidence="1 9">Nuclear pore complex</location>
    </subcellularLocation>
</comment>
<dbReference type="PANTHER" id="PTHR13373">
    <property type="entry name" value="FROUNT PROTEIN-RELATED"/>
    <property type="match status" value="1"/>
</dbReference>
<comment type="similarity">
    <text evidence="2 9">Belongs to the nucleoporin Nup85 family.</text>
</comment>
<evidence type="ECO:0000256" key="2">
    <source>
        <dbReference type="ARBA" id="ARBA00005573"/>
    </source>
</evidence>
<evidence type="ECO:0000313" key="10">
    <source>
        <dbReference type="EMBL" id="KDO27044.1"/>
    </source>
</evidence>
<dbReference type="EMBL" id="KK583219">
    <property type="protein sequence ID" value="KDO27044.1"/>
    <property type="molecule type" value="Genomic_DNA"/>
</dbReference>
<proteinExistence type="inferred from homology"/>
<dbReference type="OrthoDB" id="17644at2759"/>
<dbReference type="AlphaFoldDB" id="A0A067C8E5"/>
<evidence type="ECO:0000256" key="7">
    <source>
        <dbReference type="ARBA" id="ARBA00023132"/>
    </source>
</evidence>
<dbReference type="KEGG" id="spar:SPRG_07755"/>
<keyword evidence="9" id="KW-0472">Membrane</keyword>
<keyword evidence="4 9" id="KW-0509">mRNA transport</keyword>
<organism evidence="10 11">
    <name type="scientific">Saprolegnia parasitica (strain CBS 223.65)</name>
    <dbReference type="NCBI Taxonomy" id="695850"/>
    <lineage>
        <taxon>Eukaryota</taxon>
        <taxon>Sar</taxon>
        <taxon>Stramenopiles</taxon>
        <taxon>Oomycota</taxon>
        <taxon>Saprolegniomycetes</taxon>
        <taxon>Saprolegniales</taxon>
        <taxon>Saprolegniaceae</taxon>
        <taxon>Saprolegnia</taxon>
    </lineage>
</organism>
<evidence type="ECO:0000313" key="11">
    <source>
        <dbReference type="Proteomes" id="UP000030745"/>
    </source>
</evidence>
<dbReference type="GO" id="GO:0006406">
    <property type="term" value="P:mRNA export from nucleus"/>
    <property type="evidence" value="ECO:0007669"/>
    <property type="project" value="TreeGrafter"/>
</dbReference>
<dbReference type="GO" id="GO:0045893">
    <property type="term" value="P:positive regulation of DNA-templated transcription"/>
    <property type="evidence" value="ECO:0007669"/>
    <property type="project" value="TreeGrafter"/>
</dbReference>
<keyword evidence="11" id="KW-1185">Reference proteome</keyword>